<feature type="compositionally biased region" description="Polar residues" evidence="6">
    <location>
        <begin position="55"/>
        <end position="71"/>
    </location>
</feature>
<feature type="compositionally biased region" description="Low complexity" evidence="6">
    <location>
        <begin position="528"/>
        <end position="540"/>
    </location>
</feature>
<feature type="compositionally biased region" description="Low complexity" evidence="6">
    <location>
        <begin position="721"/>
        <end position="732"/>
    </location>
</feature>
<organism evidence="9 11">
    <name type="scientific">Parascaris univalens</name>
    <name type="common">Nematode worm</name>
    <dbReference type="NCBI Taxonomy" id="6257"/>
    <lineage>
        <taxon>Eukaryota</taxon>
        <taxon>Metazoa</taxon>
        <taxon>Ecdysozoa</taxon>
        <taxon>Nematoda</taxon>
        <taxon>Chromadorea</taxon>
        <taxon>Rhabditida</taxon>
        <taxon>Spirurina</taxon>
        <taxon>Ascaridomorpha</taxon>
        <taxon>Ascaridoidea</taxon>
        <taxon>Ascarididae</taxon>
        <taxon>Parascaris</taxon>
    </lineage>
</organism>
<feature type="coiled-coil region" evidence="5">
    <location>
        <begin position="440"/>
        <end position="467"/>
    </location>
</feature>
<dbReference type="Pfam" id="PF13832">
    <property type="entry name" value="zf-HC5HC2H_2"/>
    <property type="match status" value="1"/>
</dbReference>
<dbReference type="InterPro" id="IPR013083">
    <property type="entry name" value="Znf_RING/FYVE/PHD"/>
</dbReference>
<dbReference type="SUPFAM" id="SSF57903">
    <property type="entry name" value="FYVE/PHD zinc finger"/>
    <property type="match status" value="2"/>
</dbReference>
<dbReference type="Gene3D" id="3.30.40.10">
    <property type="entry name" value="Zinc/RING finger domain, C3HC4 (zinc finger)"/>
    <property type="match status" value="2"/>
</dbReference>
<feature type="region of interest" description="Disordered" evidence="6">
    <location>
        <begin position="1"/>
        <end position="103"/>
    </location>
</feature>
<dbReference type="PROSITE" id="PS01359">
    <property type="entry name" value="ZF_PHD_1"/>
    <property type="match status" value="2"/>
</dbReference>
<evidence type="ECO:0000256" key="4">
    <source>
        <dbReference type="PROSITE-ProRule" id="PRU00146"/>
    </source>
</evidence>
<sequence length="833" mass="92256">MTEAERKSFIAYATSRGPGKRQIKPNAAVLLGVSSTNEADDDDDDDFIAEEKAASLNSSDSDNETDSATSNEGESESESGASDERDDDERATLESGTSKASPNEGGLICALCLNQRDVVCKEEVIQCDRCGLAVHENCYMVDNTEDSDSTLSSAMTEPWFCEPCLYGLKSPPYCELCPSRYGAFKRSDIGGGWVHLLCALYTPGITFGDVDHLTAVSWQEADYKLFGRKPCVVCKDSLAARTGITVSCDAALCKASLHVTCAQRLGLLVDNSEVEKGQSGRGESAANKQKWYFADAETVDPRFLTCQRHSNPDIAPRHRQACAKFYKQEEERMLLFHRRALTSREEKKRLRMLAKHKKLLRNLVGISIAWPEHDSKRPRLLNTSAMFVDLFREKAAAVGVSGEEFERSFKQVDGAELQFLSPGFSHEFVSYLEARENKVFPKEQSRVKELEAEAVELRKQQSILEKELAVIGKTVGRMMQIPSSREHLVLQDWYDTMVALGVKKIKKPTALSCDSSSKQRLPRTPFGRASTSTARSNATSVPVERNRRASGGSTLDDSKASVIIERTTPPVCSICHKSADQHLLVLCDVCKKHYHLACLDPPLSKMPKKSRNCGWECSMCAEESDDDEEQSDDEHSLNESEGNQSARKLRDRTAMSVKRKEEEKALQRAYRSVMAAQRRPPIRRRGCGKTLARGTVTVPLSIDVGEGGGDDGASASFRKVPGSPSSHSPSSPIQKRSRISLKNTVVQRLNGSLLKINGVRKNTAEMVLRKSDIGSVGMTKDAKRTDLSVRMKRSGTLPPDTESCKITDKERFTNGGRSRSKYLMQLSQWSIVK</sequence>
<dbReference type="InterPro" id="IPR001965">
    <property type="entry name" value="Znf_PHD"/>
</dbReference>
<evidence type="ECO:0000256" key="2">
    <source>
        <dbReference type="ARBA" id="ARBA00022771"/>
    </source>
</evidence>
<keyword evidence="9" id="KW-1185">Reference proteome</keyword>
<dbReference type="GO" id="GO:0008270">
    <property type="term" value="F:zinc ion binding"/>
    <property type="evidence" value="ECO:0007669"/>
    <property type="project" value="UniProtKB-KW"/>
</dbReference>
<feature type="region of interest" description="Disordered" evidence="6">
    <location>
        <begin position="513"/>
        <end position="556"/>
    </location>
</feature>
<dbReference type="Proteomes" id="UP000887569">
    <property type="component" value="Unplaced"/>
</dbReference>
<dbReference type="PROSITE" id="PS51805">
    <property type="entry name" value="EPHD"/>
    <property type="match status" value="1"/>
</dbReference>
<feature type="compositionally biased region" description="Acidic residues" evidence="6">
    <location>
        <begin position="38"/>
        <end position="48"/>
    </location>
</feature>
<evidence type="ECO:0000313" key="9">
    <source>
        <dbReference type="Proteomes" id="UP000887569"/>
    </source>
</evidence>
<keyword evidence="3" id="KW-0862">Zinc</keyword>
<dbReference type="PROSITE" id="PS50016">
    <property type="entry name" value="ZF_PHD_2"/>
    <property type="match status" value="2"/>
</dbReference>
<dbReference type="PANTHER" id="PTHR13793">
    <property type="entry name" value="PHD FINGER PROTEINS"/>
    <property type="match status" value="1"/>
</dbReference>
<evidence type="ECO:0000313" key="11">
    <source>
        <dbReference type="WBParaSite" id="PgB16_g052_t02"/>
    </source>
</evidence>
<dbReference type="PANTHER" id="PTHR13793:SF158">
    <property type="entry name" value="PHD-TYPE DOMAIN-CONTAINING PROTEIN"/>
    <property type="match status" value="1"/>
</dbReference>
<dbReference type="AlphaFoldDB" id="A0A914ZSE7"/>
<dbReference type="InterPro" id="IPR034732">
    <property type="entry name" value="EPHD"/>
</dbReference>
<dbReference type="WBParaSite" id="PgB16_g052_t01">
    <property type="protein sequence ID" value="PgB16_g052_t01"/>
    <property type="gene ID" value="PgB16_g052"/>
</dbReference>
<keyword evidence="2 4" id="KW-0863">Zinc-finger</keyword>
<protein>
    <submittedName>
        <fullName evidence="10 11">PHD finger protein 14</fullName>
    </submittedName>
</protein>
<evidence type="ECO:0000256" key="6">
    <source>
        <dbReference type="SAM" id="MobiDB-lite"/>
    </source>
</evidence>
<evidence type="ECO:0000256" key="3">
    <source>
        <dbReference type="ARBA" id="ARBA00022833"/>
    </source>
</evidence>
<keyword evidence="1" id="KW-0479">Metal-binding</keyword>
<dbReference type="SMART" id="SM00249">
    <property type="entry name" value="PHD"/>
    <property type="match status" value="3"/>
</dbReference>
<evidence type="ECO:0000256" key="5">
    <source>
        <dbReference type="SAM" id="Coils"/>
    </source>
</evidence>
<feature type="domain" description="PHD-type" evidence="8">
    <location>
        <begin position="171"/>
        <end position="290"/>
    </location>
</feature>
<reference evidence="10 11" key="1">
    <citation type="submission" date="2022-11" db="UniProtKB">
        <authorList>
            <consortium name="WormBaseParasite"/>
        </authorList>
    </citation>
    <scope>IDENTIFICATION</scope>
</reference>
<feature type="region of interest" description="Disordered" evidence="6">
    <location>
        <begin position="626"/>
        <end position="663"/>
    </location>
</feature>
<evidence type="ECO:0000313" key="10">
    <source>
        <dbReference type="WBParaSite" id="PgB16_g052_t01"/>
    </source>
</evidence>
<evidence type="ECO:0000259" key="7">
    <source>
        <dbReference type="PROSITE" id="PS50016"/>
    </source>
</evidence>
<dbReference type="GO" id="GO:0006357">
    <property type="term" value="P:regulation of transcription by RNA polymerase II"/>
    <property type="evidence" value="ECO:0007669"/>
    <property type="project" value="TreeGrafter"/>
</dbReference>
<evidence type="ECO:0000256" key="1">
    <source>
        <dbReference type="ARBA" id="ARBA00022723"/>
    </source>
</evidence>
<dbReference type="WBParaSite" id="PgB16_g052_t02">
    <property type="protein sequence ID" value="PgB16_g052_t02"/>
    <property type="gene ID" value="PgB16_g052"/>
</dbReference>
<proteinExistence type="predicted"/>
<dbReference type="InterPro" id="IPR011011">
    <property type="entry name" value="Znf_FYVE_PHD"/>
</dbReference>
<dbReference type="Pfam" id="PF00628">
    <property type="entry name" value="PHD"/>
    <property type="match status" value="1"/>
</dbReference>
<evidence type="ECO:0000259" key="8">
    <source>
        <dbReference type="PROSITE" id="PS51805"/>
    </source>
</evidence>
<accession>A0A914ZSE7</accession>
<dbReference type="Gene3D" id="2.30.30.1150">
    <property type="match status" value="1"/>
</dbReference>
<dbReference type="CDD" id="cd15562">
    <property type="entry name" value="PHD2_PHF14"/>
    <property type="match status" value="1"/>
</dbReference>
<dbReference type="InterPro" id="IPR019786">
    <property type="entry name" value="Zinc_finger_PHD-type_CS"/>
</dbReference>
<name>A0A914ZSE7_PARUN</name>
<keyword evidence="5" id="KW-0175">Coiled coil</keyword>
<feature type="region of interest" description="Disordered" evidence="6">
    <location>
        <begin position="701"/>
        <end position="740"/>
    </location>
</feature>
<dbReference type="CDD" id="cd15561">
    <property type="entry name" value="PHD1_PHF14"/>
    <property type="match status" value="1"/>
</dbReference>
<dbReference type="InterPro" id="IPR019787">
    <property type="entry name" value="Znf_PHD-finger"/>
</dbReference>
<feature type="domain" description="PHD-type" evidence="7">
    <location>
        <begin position="569"/>
        <end position="623"/>
    </location>
</feature>
<feature type="domain" description="PHD-type" evidence="7">
    <location>
        <begin position="106"/>
        <end position="167"/>
    </location>
</feature>
<dbReference type="InterPro" id="IPR050701">
    <property type="entry name" value="Histone_Mod_Regulator"/>
</dbReference>